<protein>
    <submittedName>
        <fullName evidence="1">Integrase catalytic domain-containing protein</fullName>
    </submittedName>
</protein>
<name>A0ACB8KE04_CITSI</name>
<proteinExistence type="predicted"/>
<keyword evidence="2" id="KW-1185">Reference proteome</keyword>
<dbReference type="Proteomes" id="UP000829398">
    <property type="component" value="Chromosome 5"/>
</dbReference>
<evidence type="ECO:0000313" key="1">
    <source>
        <dbReference type="EMBL" id="KAH9752624.1"/>
    </source>
</evidence>
<accession>A0ACB8KE04</accession>
<evidence type="ECO:0000313" key="2">
    <source>
        <dbReference type="Proteomes" id="UP000829398"/>
    </source>
</evidence>
<dbReference type="EMBL" id="CM039174">
    <property type="protein sequence ID" value="KAH9752624.1"/>
    <property type="molecule type" value="Genomic_DNA"/>
</dbReference>
<sequence>MAPSSSLRQFTVDFVKLERFDGGNFIRWQKKLHFLLTSINVVYVLTTPKPQERENETLAETRVQHKWEQDDYVCKGHICNAMSDTLFDQYHNKPTAKEIWDSLEAKYMMEDATSKKLLASKFFNYRMVDNRIVVEQHNEILHILDQFNQHNMKMDESIIVSSIIDKLPPSWKDYKKSLKHNKEEISLDGLGQSLRIEEELKLNSFEDQTTTSSKINVVEEGKEFKHSNHPKNNQKRKFDSKENQNNKKKKKGTCHHCGKPGHFKRDCRLLKKQKKVSNTNFVAMISEINVLEDDNAWWIDSGATKHVCKDRSLFKSYKAMDDGSVLYMGNSSTAIVKGKGNVQLEFTSGKTLTLIDVYHVPEVRKNLVSGSLLNKFGFKLVFESNQFILSKGGTFVGKGYMYEGMFKLNINNMNVSSAYMVDSLSLWHNRLGHVNIRRLHDMANLELIPKHENDMHEKCKVCAQTKITRSPFPKIEKTSSLLHLIHSDVCDMHSNPSKCGKKYFVTFIDDFSKYCYVYLLHSKDQVLEKFKTYKNEVENFCDTKIKCLRSDKGGEYAFSEFCESVGIVHETSTACTPQQNGVAERKNRTLIEMVNAMLFNAGLGKGFWGEAILTACHILNRVPNKKTKVTPYELWKKRKPNLSYLRVWGCRAIVRLPKPKIKKLGERGIECIFLGYAEHSKAYRFLVTEPNSFVEINTIVESRDAILYENRFSTIPKSIDSQENDKQIEIGQKRDANNEQNHLRRSKRIRTIKSFPDFIVYLVEGTRDSQSKQTMIVSTIESDPLTYEDAMKSQDAAFWKEAINDEMDSIVGNKTWKLVDLPPGSNPIGCKWIFKKKKKVDGTIERFKARLVAKGFTQKEGLDYFDTYAPVARIATIRVLIALASIYQFEIHQMDVKTAFLNGELDEEIYMKQPEGFVMPGQEHKVCKLVKSLYGLKQAPKQWHEKFDKVIVSNGFNIHESDKCVYSRFNGNKGVIICLYVDDMLIFGIDSESIELTKLLLSSNFDMKDMRLADVILGIKIIKNENGLVLTQSHYIEKILKKFNYYDCKSVSTPFDSNIRLYPNTGISVSQLEYARIIGCFMYAMTCTRPDIAFAIGKLSRYTSNPSQAHWQAVYKILKYLKHTMDYGIYYTGYPSVLEGFSDASWITDRDDHTSTSGWIFNLGGGAISWGSKKTSSFSSSSSGKTSDSKHVWKDVNLPEEWILEGAAPPAIPKQLEPNTELQKVTQYSDGRVKLSFRRSNSTRFSDKESCSKQDQVFIASSNLEAFTEEPIPKANKIHWDLALPTVKSPPDLAIDNRPSALNQSRFNASSVYEWNIDGMSEYNILGLLQQMTMAANAYKTQSGTSDKAIAEILIAGFTGQLKGWWDHLLTKPQQLDILNSIQIDENGAPILDEFNSPIQDAVATLILTISLHFIGDPAHLRDKNAELLYNLRCRKLSEFQSYKTSFFTRLFLKDDANHTTWKEKFLAGLPTLLGEKVRNSIKALYDNRIPYDELTYGELVSFVNKEGLKICQDLKLQKRLKWELKKSKQELGSFCKQFNYDPFKTSTSKDCNGKCSTKPYKKHYKSRFRKKPFQDFRELHYKKPSRP</sequence>
<reference evidence="2" key="1">
    <citation type="journal article" date="2023" name="Hortic. Res.">
        <title>A chromosome-level phased genome enabling allele-level studies in sweet orange: a case study on citrus Huanglongbing tolerance.</title>
        <authorList>
            <person name="Wu B."/>
            <person name="Yu Q."/>
            <person name="Deng Z."/>
            <person name="Duan Y."/>
            <person name="Luo F."/>
            <person name="Gmitter F. Jr."/>
        </authorList>
    </citation>
    <scope>NUCLEOTIDE SEQUENCE [LARGE SCALE GENOMIC DNA]</scope>
    <source>
        <strain evidence="2">cv. Valencia</strain>
    </source>
</reference>
<organism evidence="1 2">
    <name type="scientific">Citrus sinensis</name>
    <name type="common">Sweet orange</name>
    <name type="synonym">Citrus aurantium var. sinensis</name>
    <dbReference type="NCBI Taxonomy" id="2711"/>
    <lineage>
        <taxon>Eukaryota</taxon>
        <taxon>Viridiplantae</taxon>
        <taxon>Streptophyta</taxon>
        <taxon>Embryophyta</taxon>
        <taxon>Tracheophyta</taxon>
        <taxon>Spermatophyta</taxon>
        <taxon>Magnoliopsida</taxon>
        <taxon>eudicotyledons</taxon>
        <taxon>Gunneridae</taxon>
        <taxon>Pentapetalae</taxon>
        <taxon>rosids</taxon>
        <taxon>malvids</taxon>
        <taxon>Sapindales</taxon>
        <taxon>Rutaceae</taxon>
        <taxon>Aurantioideae</taxon>
        <taxon>Citrus</taxon>
    </lineage>
</organism>
<comment type="caution">
    <text evidence="1">The sequence shown here is derived from an EMBL/GenBank/DDBJ whole genome shotgun (WGS) entry which is preliminary data.</text>
</comment>
<gene>
    <name evidence="1" type="ORF">KPL71_014768</name>
</gene>